<name>A0A2B7YY61_POLH7</name>
<reference evidence="1 2" key="1">
    <citation type="submission" date="2017-10" db="EMBL/GenBank/DDBJ databases">
        <title>Comparative genomics in systemic dimorphic fungi from Ajellomycetaceae.</title>
        <authorList>
            <person name="Munoz J.F."/>
            <person name="Mcewen J.G."/>
            <person name="Clay O.K."/>
            <person name="Cuomo C.A."/>
        </authorList>
    </citation>
    <scope>NUCLEOTIDE SEQUENCE [LARGE SCALE GENOMIC DNA]</scope>
    <source>
        <strain evidence="1 2">UAMH7299</strain>
    </source>
</reference>
<protein>
    <submittedName>
        <fullName evidence="1">Uncharacterized protein</fullName>
    </submittedName>
</protein>
<proteinExistence type="predicted"/>
<organism evidence="1 2">
    <name type="scientific">Polytolypa hystricis (strain UAMH7299)</name>
    <dbReference type="NCBI Taxonomy" id="1447883"/>
    <lineage>
        <taxon>Eukaryota</taxon>
        <taxon>Fungi</taxon>
        <taxon>Dikarya</taxon>
        <taxon>Ascomycota</taxon>
        <taxon>Pezizomycotina</taxon>
        <taxon>Eurotiomycetes</taxon>
        <taxon>Eurotiomycetidae</taxon>
        <taxon>Onygenales</taxon>
        <taxon>Onygenales incertae sedis</taxon>
        <taxon>Polytolypa</taxon>
    </lineage>
</organism>
<keyword evidence="2" id="KW-1185">Reference proteome</keyword>
<comment type="caution">
    <text evidence="1">The sequence shown here is derived from an EMBL/GenBank/DDBJ whole genome shotgun (WGS) entry which is preliminary data.</text>
</comment>
<dbReference type="AlphaFoldDB" id="A0A2B7YY61"/>
<gene>
    <name evidence="1" type="ORF">AJ80_01745</name>
</gene>
<dbReference type="Proteomes" id="UP000224634">
    <property type="component" value="Unassembled WGS sequence"/>
</dbReference>
<evidence type="ECO:0000313" key="2">
    <source>
        <dbReference type="Proteomes" id="UP000224634"/>
    </source>
</evidence>
<dbReference type="EMBL" id="PDNA01000015">
    <property type="protein sequence ID" value="PGH26616.1"/>
    <property type="molecule type" value="Genomic_DNA"/>
</dbReference>
<sequence length="177" mass="20634">MGPIEVYRDGVGGFVKGLVVLVLSEEVEVVKEVDGVRVEDPQQSIEEEIYPDALQENKTWGFVVYRCSYNDDKAWNKMLKLIYRHAELRVDVEMDHYELWSRHKLIVMDDKAKFDGATTHDIRAHFSHCVKDELNKVRKPRSKRQKTAWKYLTGATRYNFCLLVDDTCLESLSYMPG</sequence>
<dbReference type="STRING" id="1447883.A0A2B7YY61"/>
<accession>A0A2B7YY61</accession>
<evidence type="ECO:0000313" key="1">
    <source>
        <dbReference type="EMBL" id="PGH26616.1"/>
    </source>
</evidence>
<dbReference type="OrthoDB" id="4173554at2759"/>